<dbReference type="GO" id="GO:0030337">
    <property type="term" value="F:DNA polymerase processivity factor activity"/>
    <property type="evidence" value="ECO:0007669"/>
    <property type="project" value="InterPro"/>
</dbReference>
<dbReference type="GO" id="GO:0043626">
    <property type="term" value="C:PCNA complex"/>
    <property type="evidence" value="ECO:0007669"/>
    <property type="project" value="TreeGrafter"/>
</dbReference>
<feature type="chain" id="PRO_5019422646" description="Proliferating cell nuclear antigen PCNA N-terminal domain-containing protein" evidence="2">
    <location>
        <begin position="21"/>
        <end position="103"/>
    </location>
</feature>
<dbReference type="GO" id="GO:0003677">
    <property type="term" value="F:DNA binding"/>
    <property type="evidence" value="ECO:0007669"/>
    <property type="project" value="UniProtKB-KW"/>
</dbReference>
<dbReference type="PANTHER" id="PTHR11352:SF0">
    <property type="entry name" value="PROLIFERATING CELL NUCLEAR ANTIGEN"/>
    <property type="match status" value="1"/>
</dbReference>
<dbReference type="Gene3D" id="3.10.150.10">
    <property type="entry name" value="DNA Polymerase III, subunit A, domain 2"/>
    <property type="match status" value="1"/>
</dbReference>
<evidence type="ECO:0000313" key="4">
    <source>
        <dbReference type="EMBL" id="PPQ94163.1"/>
    </source>
</evidence>
<keyword evidence="1" id="KW-0238">DNA-binding</keyword>
<feature type="signal peptide" evidence="2">
    <location>
        <begin position="1"/>
        <end position="20"/>
    </location>
</feature>
<proteinExistence type="predicted"/>
<reference evidence="4 5" key="1">
    <citation type="journal article" date="2018" name="Evol. Lett.">
        <title>Horizontal gene cluster transfer increased hallucinogenic mushroom diversity.</title>
        <authorList>
            <person name="Reynolds H.T."/>
            <person name="Vijayakumar V."/>
            <person name="Gluck-Thaler E."/>
            <person name="Korotkin H.B."/>
            <person name="Matheny P.B."/>
            <person name="Slot J.C."/>
        </authorList>
    </citation>
    <scope>NUCLEOTIDE SEQUENCE [LARGE SCALE GENOMIC DNA]</scope>
    <source>
        <strain evidence="4 5">2631</strain>
    </source>
</reference>
<dbReference type="STRING" id="93625.A0A409XTM8"/>
<keyword evidence="5" id="KW-1185">Reference proteome</keyword>
<dbReference type="Pfam" id="PF00705">
    <property type="entry name" value="PCNA_N"/>
    <property type="match status" value="1"/>
</dbReference>
<dbReference type="InterPro" id="IPR022648">
    <property type="entry name" value="Pr_cel_nuc_antig_N"/>
</dbReference>
<dbReference type="InterPro" id="IPR000730">
    <property type="entry name" value="Pr_cel_nuc_antig"/>
</dbReference>
<protein>
    <recommendedName>
        <fullName evidence="3">Proliferating cell nuclear antigen PCNA N-terminal domain-containing protein</fullName>
    </recommendedName>
</protein>
<sequence length="103" mass="11073">MPLPAPVTTLVCCWLPVATATTVTAGIVNQGRCIKLGASGFMCYCCNWPMLLGVNLTSHTKMLRCAKDGNIGTLKAADEVEVLNLVYAAKNSDSITEYDMKLM</sequence>
<dbReference type="PANTHER" id="PTHR11352">
    <property type="entry name" value="PROLIFERATING CELL NUCLEAR ANTIGEN"/>
    <property type="match status" value="1"/>
</dbReference>
<accession>A0A409XTM8</accession>
<gene>
    <name evidence="4" type="ORF">CVT25_003763</name>
</gene>
<dbReference type="OrthoDB" id="534348at2759"/>
<dbReference type="EMBL" id="NHYD01000439">
    <property type="protein sequence ID" value="PPQ94163.1"/>
    <property type="molecule type" value="Genomic_DNA"/>
</dbReference>
<dbReference type="InterPro" id="IPR046938">
    <property type="entry name" value="DNA_clamp_sf"/>
</dbReference>
<dbReference type="GO" id="GO:0006275">
    <property type="term" value="P:regulation of DNA replication"/>
    <property type="evidence" value="ECO:0007669"/>
    <property type="project" value="InterPro"/>
</dbReference>
<dbReference type="PRINTS" id="PR00339">
    <property type="entry name" value="PCNACYCLIN"/>
</dbReference>
<organism evidence="4 5">
    <name type="scientific">Psilocybe cyanescens</name>
    <dbReference type="NCBI Taxonomy" id="93625"/>
    <lineage>
        <taxon>Eukaryota</taxon>
        <taxon>Fungi</taxon>
        <taxon>Dikarya</taxon>
        <taxon>Basidiomycota</taxon>
        <taxon>Agaricomycotina</taxon>
        <taxon>Agaricomycetes</taxon>
        <taxon>Agaricomycetidae</taxon>
        <taxon>Agaricales</taxon>
        <taxon>Agaricineae</taxon>
        <taxon>Strophariaceae</taxon>
        <taxon>Psilocybe</taxon>
    </lineage>
</organism>
<dbReference type="GO" id="GO:0006298">
    <property type="term" value="P:mismatch repair"/>
    <property type="evidence" value="ECO:0007669"/>
    <property type="project" value="TreeGrafter"/>
</dbReference>
<dbReference type="AlphaFoldDB" id="A0A409XTM8"/>
<evidence type="ECO:0000256" key="2">
    <source>
        <dbReference type="SAM" id="SignalP"/>
    </source>
</evidence>
<comment type="caution">
    <text evidence="4">The sequence shown here is derived from an EMBL/GenBank/DDBJ whole genome shotgun (WGS) entry which is preliminary data.</text>
</comment>
<feature type="domain" description="Proliferating cell nuclear antigen PCNA N-terminal" evidence="3">
    <location>
        <begin position="34"/>
        <end position="103"/>
    </location>
</feature>
<evidence type="ECO:0000259" key="3">
    <source>
        <dbReference type="Pfam" id="PF00705"/>
    </source>
</evidence>
<name>A0A409XTM8_PSICY</name>
<dbReference type="SUPFAM" id="SSF55979">
    <property type="entry name" value="DNA clamp"/>
    <property type="match status" value="1"/>
</dbReference>
<dbReference type="GO" id="GO:0006272">
    <property type="term" value="P:leading strand elongation"/>
    <property type="evidence" value="ECO:0007669"/>
    <property type="project" value="TreeGrafter"/>
</dbReference>
<keyword evidence="2" id="KW-0732">Signal</keyword>
<dbReference type="InParanoid" id="A0A409XTM8"/>
<evidence type="ECO:0000313" key="5">
    <source>
        <dbReference type="Proteomes" id="UP000283269"/>
    </source>
</evidence>
<dbReference type="Proteomes" id="UP000283269">
    <property type="component" value="Unassembled WGS sequence"/>
</dbReference>
<evidence type="ECO:0000256" key="1">
    <source>
        <dbReference type="ARBA" id="ARBA00023125"/>
    </source>
</evidence>
<dbReference type="GO" id="GO:0019985">
    <property type="term" value="P:translesion synthesis"/>
    <property type="evidence" value="ECO:0007669"/>
    <property type="project" value="TreeGrafter"/>
</dbReference>